<comment type="caution">
    <text evidence="1">The sequence shown here is derived from an EMBL/GenBank/DDBJ whole genome shotgun (WGS) entry which is preliminary data.</text>
</comment>
<accession>A0ABR7V4Z7</accession>
<dbReference type="Proteomes" id="UP001166021">
    <property type="component" value="Unassembled WGS sequence"/>
</dbReference>
<sequence>MNTKSKQGPISFRGDKGKDIKFIEHKARKFFIPGYVLVSSEINGECVAVFACSWEQFKSRSFIIEVSNGILKQLGINKKTA</sequence>
<protein>
    <submittedName>
        <fullName evidence="1">Uncharacterized protein</fullName>
    </submittedName>
</protein>
<gene>
    <name evidence="1" type="ORF">HPE56_10620</name>
</gene>
<keyword evidence="2" id="KW-1185">Reference proteome</keyword>
<proteinExistence type="predicted"/>
<reference evidence="1" key="1">
    <citation type="submission" date="2020-05" db="EMBL/GenBank/DDBJ databases">
        <title>The draft genome sequence of Maribacter sp. ANRC-HE7.</title>
        <authorList>
            <person name="Mu L."/>
        </authorList>
    </citation>
    <scope>NUCLEOTIDE SEQUENCE</scope>
    <source>
        <strain evidence="1">ANRC-HE7</strain>
    </source>
</reference>
<organism evidence="1 2">
    <name type="scientific">Maribacter aquimaris</name>
    <dbReference type="NCBI Taxonomy" id="2737171"/>
    <lineage>
        <taxon>Bacteria</taxon>
        <taxon>Pseudomonadati</taxon>
        <taxon>Bacteroidota</taxon>
        <taxon>Flavobacteriia</taxon>
        <taxon>Flavobacteriales</taxon>
        <taxon>Flavobacteriaceae</taxon>
        <taxon>Maribacter</taxon>
    </lineage>
</organism>
<dbReference type="EMBL" id="JABTCF010000005">
    <property type="protein sequence ID" value="MBD0778247.1"/>
    <property type="molecule type" value="Genomic_DNA"/>
</dbReference>
<evidence type="ECO:0000313" key="1">
    <source>
        <dbReference type="EMBL" id="MBD0778247.1"/>
    </source>
</evidence>
<name>A0ABR7V4Z7_9FLAO</name>
<evidence type="ECO:0000313" key="2">
    <source>
        <dbReference type="Proteomes" id="UP001166021"/>
    </source>
</evidence>
<dbReference type="RefSeq" id="WP_188243729.1">
    <property type="nucleotide sequence ID" value="NZ_JABTCF010000005.1"/>
</dbReference>